<keyword evidence="3" id="KW-1185">Reference proteome</keyword>
<dbReference type="SUPFAM" id="SSF46689">
    <property type="entry name" value="Homeodomain-like"/>
    <property type="match status" value="1"/>
</dbReference>
<name>A0A8X6S9M3_TRICX</name>
<comment type="caution">
    <text evidence="2">The sequence shown here is derived from an EMBL/GenBank/DDBJ whole genome shotgun (WGS) entry which is preliminary data.</text>
</comment>
<sequence>MPGKRARRHFSQLSEFERGLIIGMKTASWSTRRVAGQVDRSEYAVRNCWEQWTREGTDARKTGSGATRKTTTREDRRIVQQALVDPTVTRSTIRADVGVAIVPQTISRHLAEANLKSKRPFRALPLTSATASTVVPSQINVDCHRLAKGCV</sequence>
<dbReference type="GO" id="GO:0005634">
    <property type="term" value="C:nucleus"/>
    <property type="evidence" value="ECO:0007669"/>
    <property type="project" value="UniProtKB-SubCell"/>
</dbReference>
<dbReference type="AlphaFoldDB" id="A0A8X6S9M3"/>
<dbReference type="InterPro" id="IPR009057">
    <property type="entry name" value="Homeodomain-like_sf"/>
</dbReference>
<dbReference type="Proteomes" id="UP000887159">
    <property type="component" value="Unassembled WGS sequence"/>
</dbReference>
<gene>
    <name evidence="2" type="primary">TCB1_888</name>
    <name evidence="2" type="ORF">TNCV_4415641</name>
</gene>
<comment type="subcellular location">
    <subcellularLocation>
        <location evidence="1">Nucleus</location>
    </subcellularLocation>
</comment>
<protein>
    <submittedName>
        <fullName evidence="2">Transposable element Tcb1 transposase</fullName>
    </submittedName>
</protein>
<evidence type="ECO:0000313" key="2">
    <source>
        <dbReference type="EMBL" id="GFY04476.1"/>
    </source>
</evidence>
<evidence type="ECO:0000256" key="1">
    <source>
        <dbReference type="ARBA" id="ARBA00004123"/>
    </source>
</evidence>
<reference evidence="2" key="1">
    <citation type="submission" date="2020-08" db="EMBL/GenBank/DDBJ databases">
        <title>Multicomponent nature underlies the extraordinary mechanical properties of spider dragline silk.</title>
        <authorList>
            <person name="Kono N."/>
            <person name="Nakamura H."/>
            <person name="Mori M."/>
            <person name="Yoshida Y."/>
            <person name="Ohtoshi R."/>
            <person name="Malay A.D."/>
            <person name="Moran D.A.P."/>
            <person name="Tomita M."/>
            <person name="Numata K."/>
            <person name="Arakawa K."/>
        </authorList>
    </citation>
    <scope>NUCLEOTIDE SEQUENCE</scope>
</reference>
<accession>A0A8X6S9M3</accession>
<evidence type="ECO:0000313" key="3">
    <source>
        <dbReference type="Proteomes" id="UP000887159"/>
    </source>
</evidence>
<dbReference type="EMBL" id="BMAU01021244">
    <property type="protein sequence ID" value="GFY04476.1"/>
    <property type="molecule type" value="Genomic_DNA"/>
</dbReference>
<organism evidence="2 3">
    <name type="scientific">Trichonephila clavipes</name>
    <name type="common">Golden silk orbweaver</name>
    <name type="synonym">Nephila clavipes</name>
    <dbReference type="NCBI Taxonomy" id="2585209"/>
    <lineage>
        <taxon>Eukaryota</taxon>
        <taxon>Metazoa</taxon>
        <taxon>Ecdysozoa</taxon>
        <taxon>Arthropoda</taxon>
        <taxon>Chelicerata</taxon>
        <taxon>Arachnida</taxon>
        <taxon>Araneae</taxon>
        <taxon>Araneomorphae</taxon>
        <taxon>Entelegynae</taxon>
        <taxon>Araneoidea</taxon>
        <taxon>Nephilidae</taxon>
        <taxon>Trichonephila</taxon>
    </lineage>
</organism>
<dbReference type="Gene3D" id="1.10.10.60">
    <property type="entry name" value="Homeodomain-like"/>
    <property type="match status" value="1"/>
</dbReference>
<proteinExistence type="predicted"/>